<organism evidence="1 2">
    <name type="scientific">Desulfocurvibacter africanus subsp. africanus str. Walvis Bay</name>
    <dbReference type="NCBI Taxonomy" id="690850"/>
    <lineage>
        <taxon>Bacteria</taxon>
        <taxon>Pseudomonadati</taxon>
        <taxon>Thermodesulfobacteriota</taxon>
        <taxon>Desulfovibrionia</taxon>
        <taxon>Desulfovibrionales</taxon>
        <taxon>Desulfovibrionaceae</taxon>
        <taxon>Desulfocurvibacter</taxon>
    </lineage>
</organism>
<name>F3YU34_DESAF</name>
<dbReference type="AlphaFoldDB" id="F3YU34"/>
<evidence type="ECO:0000313" key="1">
    <source>
        <dbReference type="EMBL" id="EGJ48640.1"/>
    </source>
</evidence>
<dbReference type="Proteomes" id="UP000007844">
    <property type="component" value="Chromosome"/>
</dbReference>
<dbReference type="RefSeq" id="WP_014258496.1">
    <property type="nucleotide sequence ID" value="NC_016629.1"/>
</dbReference>
<reference evidence="1 2" key="1">
    <citation type="journal article" date="2011" name="J. Bacteriol.">
        <title>Genome sequence of the mercury-methylating and pleomorphic Desulfovibrio africanus Strain Walvis Bay.</title>
        <authorList>
            <person name="Brown S.D."/>
            <person name="Wall J.D."/>
            <person name="Kucken A.M."/>
            <person name="Gilmour C.C."/>
            <person name="Podar M."/>
            <person name="Brandt C.C."/>
            <person name="Teshima H."/>
            <person name="Detter J.C."/>
            <person name="Han C.S."/>
            <person name="Land M.L."/>
            <person name="Lucas S."/>
            <person name="Han J."/>
            <person name="Pennacchio L."/>
            <person name="Nolan M."/>
            <person name="Pitluck S."/>
            <person name="Woyke T."/>
            <person name="Goodwin L."/>
            <person name="Palumbo A.V."/>
            <person name="Elias D.A."/>
        </authorList>
    </citation>
    <scope>NUCLEOTIDE SEQUENCE [LARGE SCALE GENOMIC DNA]</scope>
    <source>
        <strain evidence="1 2">Walvis Bay</strain>
    </source>
</reference>
<accession>F3YU34</accession>
<proteinExistence type="predicted"/>
<dbReference type="EMBL" id="CP003221">
    <property type="protein sequence ID" value="EGJ48640.1"/>
    <property type="molecule type" value="Genomic_DNA"/>
</dbReference>
<evidence type="ECO:0000313" key="2">
    <source>
        <dbReference type="Proteomes" id="UP000007844"/>
    </source>
</evidence>
<dbReference type="HOGENOM" id="CLU_1465957_0_0_7"/>
<keyword evidence="2" id="KW-1185">Reference proteome</keyword>
<protein>
    <submittedName>
        <fullName evidence="1">Uncharacterized protein</fullName>
    </submittedName>
</protein>
<dbReference type="KEGG" id="daf:Desaf_0282"/>
<dbReference type="STRING" id="690850.Desaf_0282"/>
<gene>
    <name evidence="1" type="ORF">Desaf_0282</name>
</gene>
<sequence length="184" mass="21039">MYEQRFAIHAYMRMVPFPRVVTALHEFYRAVELVQSARSQLDTPEYEFLQRQAIGELGSRLFPLFSVSLLAEYNENAPKSLERSERFPGVLRGFPMDRLVAEVHALYATLKPVLDTHGLGLGDLYEGKTVKAGFFSINQGLLPEKLFWLRSFGLSAYRLLSACVDDCFRRGEEDACPWLGLIRN</sequence>